<protein>
    <submittedName>
        <fullName evidence="2">(northern house mosquito) hypothetical protein</fullName>
    </submittedName>
</protein>
<evidence type="ECO:0000313" key="2">
    <source>
        <dbReference type="EMBL" id="CAG6444680.1"/>
    </source>
</evidence>
<dbReference type="EMBL" id="HBUE01003383">
    <property type="protein sequence ID" value="CAG6444676.1"/>
    <property type="molecule type" value="Transcribed_RNA"/>
</dbReference>
<feature type="compositionally biased region" description="Polar residues" evidence="1">
    <location>
        <begin position="99"/>
        <end position="109"/>
    </location>
</feature>
<feature type="compositionally biased region" description="Low complexity" evidence="1">
    <location>
        <begin position="42"/>
        <end position="65"/>
    </location>
</feature>
<feature type="compositionally biased region" description="Basic residues" evidence="1">
    <location>
        <begin position="11"/>
        <end position="32"/>
    </location>
</feature>
<name>A0A8D7ZUN5_CULPI</name>
<sequence length="121" mass="13036">MVGKRLCSPRIRSRSTRFTRASRRISRSRRKASGSCLPSLVRSSRCGCTPRSTTTRTTGRTTTGGCRRGGDPSGTSGSSPTGTRSCRLKSARMRPYACSKSSNCATSATLPKRTAGTRRRT</sequence>
<feature type="region of interest" description="Disordered" evidence="1">
    <location>
        <begin position="1"/>
        <end position="121"/>
    </location>
</feature>
<feature type="compositionally biased region" description="Low complexity" evidence="1">
    <location>
        <begin position="73"/>
        <end position="85"/>
    </location>
</feature>
<dbReference type="EMBL" id="HBUE01003385">
    <property type="protein sequence ID" value="CAG6444680.1"/>
    <property type="molecule type" value="Transcribed_RNA"/>
</dbReference>
<organism evidence="2">
    <name type="scientific">Culex pipiens</name>
    <name type="common">House mosquito</name>
    <dbReference type="NCBI Taxonomy" id="7175"/>
    <lineage>
        <taxon>Eukaryota</taxon>
        <taxon>Metazoa</taxon>
        <taxon>Ecdysozoa</taxon>
        <taxon>Arthropoda</taxon>
        <taxon>Hexapoda</taxon>
        <taxon>Insecta</taxon>
        <taxon>Pterygota</taxon>
        <taxon>Neoptera</taxon>
        <taxon>Endopterygota</taxon>
        <taxon>Diptera</taxon>
        <taxon>Nematocera</taxon>
        <taxon>Culicoidea</taxon>
        <taxon>Culicidae</taxon>
        <taxon>Culicinae</taxon>
        <taxon>Culicini</taxon>
        <taxon>Culex</taxon>
        <taxon>Culex</taxon>
    </lineage>
</organism>
<proteinExistence type="predicted"/>
<evidence type="ECO:0000256" key="1">
    <source>
        <dbReference type="SAM" id="MobiDB-lite"/>
    </source>
</evidence>
<reference evidence="2" key="1">
    <citation type="submission" date="2021-05" db="EMBL/GenBank/DDBJ databases">
        <authorList>
            <person name="Alioto T."/>
            <person name="Alioto T."/>
            <person name="Gomez Garrido J."/>
        </authorList>
    </citation>
    <scope>NUCLEOTIDE SEQUENCE</scope>
</reference>
<dbReference type="AlphaFoldDB" id="A0A8D7ZUN5"/>
<accession>A0A8D7ZUN5</accession>